<feature type="region of interest" description="Disordered" evidence="1">
    <location>
        <begin position="216"/>
        <end position="246"/>
    </location>
</feature>
<sequence length="246" mass="27762">MEQSALKECISDKTTPLKEVTIDLSSTRLLDNFQNESTVNLPQQALPSTSATKLSARLENSVTDARKRDDDRVGPNTQNAKDKANESLESVLQEVNNEHSTQNKVNGEESTNPTEGTQSTSKMDSNKENARNVQNKSKKPIQPMSQDNSRNTNSKTKLNSTRVPHTQFSKDKKDYKTKYEKCIEEKEQLQNRINKLVDKVIEKFEEQQVIKDQLAETKDSTVTDSSNGNANFLPVGHYRQSDNTIK</sequence>
<evidence type="ECO:0000313" key="2">
    <source>
        <dbReference type="EMBL" id="OXU18202.1"/>
    </source>
</evidence>
<feature type="compositionally biased region" description="Polar residues" evidence="1">
    <location>
        <begin position="87"/>
        <end position="123"/>
    </location>
</feature>
<comment type="caution">
    <text evidence="2">The sequence shown here is derived from an EMBL/GenBank/DDBJ whole genome shotgun (WGS) entry which is preliminary data.</text>
</comment>
<feature type="compositionally biased region" description="Polar residues" evidence="1">
    <location>
        <begin position="143"/>
        <end position="167"/>
    </location>
</feature>
<feature type="compositionally biased region" description="Polar residues" evidence="1">
    <location>
        <begin position="41"/>
        <end position="63"/>
    </location>
</feature>
<organism evidence="2 3">
    <name type="scientific">Trichomalopsis sarcophagae</name>
    <dbReference type="NCBI Taxonomy" id="543379"/>
    <lineage>
        <taxon>Eukaryota</taxon>
        <taxon>Metazoa</taxon>
        <taxon>Ecdysozoa</taxon>
        <taxon>Arthropoda</taxon>
        <taxon>Hexapoda</taxon>
        <taxon>Insecta</taxon>
        <taxon>Pterygota</taxon>
        <taxon>Neoptera</taxon>
        <taxon>Endopterygota</taxon>
        <taxon>Hymenoptera</taxon>
        <taxon>Apocrita</taxon>
        <taxon>Proctotrupomorpha</taxon>
        <taxon>Chalcidoidea</taxon>
        <taxon>Pteromalidae</taxon>
        <taxon>Pteromalinae</taxon>
        <taxon>Trichomalopsis</taxon>
    </lineage>
</organism>
<evidence type="ECO:0000313" key="3">
    <source>
        <dbReference type="Proteomes" id="UP000215335"/>
    </source>
</evidence>
<feature type="compositionally biased region" description="Basic and acidic residues" evidence="1">
    <location>
        <begin position="64"/>
        <end position="73"/>
    </location>
</feature>
<proteinExistence type="predicted"/>
<feature type="region of interest" description="Disordered" evidence="1">
    <location>
        <begin position="41"/>
        <end position="173"/>
    </location>
</feature>
<dbReference type="AlphaFoldDB" id="A0A232EIP7"/>
<evidence type="ECO:0000256" key="1">
    <source>
        <dbReference type="SAM" id="MobiDB-lite"/>
    </source>
</evidence>
<reference evidence="2 3" key="1">
    <citation type="journal article" date="2017" name="Curr. Biol.">
        <title>The Evolution of Venom by Co-option of Single-Copy Genes.</title>
        <authorList>
            <person name="Martinson E.O."/>
            <person name="Mrinalini"/>
            <person name="Kelkar Y.D."/>
            <person name="Chang C.H."/>
            <person name="Werren J.H."/>
        </authorList>
    </citation>
    <scope>NUCLEOTIDE SEQUENCE [LARGE SCALE GENOMIC DNA]</scope>
    <source>
        <strain evidence="2 3">Alberta</strain>
        <tissue evidence="2">Whole body</tissue>
    </source>
</reference>
<gene>
    <name evidence="2" type="ORF">TSAR_015281</name>
</gene>
<accession>A0A232EIP7</accession>
<dbReference type="EMBL" id="NNAY01004202">
    <property type="protein sequence ID" value="OXU18202.1"/>
    <property type="molecule type" value="Genomic_DNA"/>
</dbReference>
<dbReference type="Proteomes" id="UP000215335">
    <property type="component" value="Unassembled WGS sequence"/>
</dbReference>
<keyword evidence="3" id="KW-1185">Reference proteome</keyword>
<protein>
    <submittedName>
        <fullName evidence="2">Uncharacterized protein</fullName>
    </submittedName>
</protein>
<name>A0A232EIP7_9HYME</name>